<evidence type="ECO:0000313" key="2">
    <source>
        <dbReference type="EMBL" id="SVD60196.1"/>
    </source>
</evidence>
<name>A0A382WMN1_9ZZZZ</name>
<dbReference type="Pfam" id="PF13639">
    <property type="entry name" value="zf-RING_2"/>
    <property type="match status" value="1"/>
</dbReference>
<protein>
    <recommendedName>
        <fullName evidence="1">RING-type domain-containing protein</fullName>
    </recommendedName>
</protein>
<reference evidence="2" key="1">
    <citation type="submission" date="2018-05" db="EMBL/GenBank/DDBJ databases">
        <authorList>
            <person name="Lanie J.A."/>
            <person name="Ng W.-L."/>
            <person name="Kazmierczak K.M."/>
            <person name="Andrzejewski T.M."/>
            <person name="Davidsen T.M."/>
            <person name="Wayne K.J."/>
            <person name="Tettelin H."/>
            <person name="Glass J.I."/>
            <person name="Rusch D."/>
            <person name="Podicherti R."/>
            <person name="Tsui H.-C.T."/>
            <person name="Winkler M.E."/>
        </authorList>
    </citation>
    <scope>NUCLEOTIDE SEQUENCE</scope>
</reference>
<accession>A0A382WMN1</accession>
<organism evidence="2">
    <name type="scientific">marine metagenome</name>
    <dbReference type="NCBI Taxonomy" id="408172"/>
    <lineage>
        <taxon>unclassified sequences</taxon>
        <taxon>metagenomes</taxon>
        <taxon>ecological metagenomes</taxon>
    </lineage>
</organism>
<dbReference type="Gene3D" id="3.30.40.10">
    <property type="entry name" value="Zinc/RING finger domain, C3HC4 (zinc finger)"/>
    <property type="match status" value="1"/>
</dbReference>
<dbReference type="AlphaFoldDB" id="A0A382WMN1"/>
<gene>
    <name evidence="2" type="ORF">METZ01_LOCUS413050</name>
</gene>
<evidence type="ECO:0000259" key="1">
    <source>
        <dbReference type="PROSITE" id="PS50089"/>
    </source>
</evidence>
<feature type="non-terminal residue" evidence="2">
    <location>
        <position position="127"/>
    </location>
</feature>
<dbReference type="SUPFAM" id="SSF57850">
    <property type="entry name" value="RING/U-box"/>
    <property type="match status" value="1"/>
</dbReference>
<dbReference type="SMART" id="SM00184">
    <property type="entry name" value="RING"/>
    <property type="match status" value="1"/>
</dbReference>
<dbReference type="EMBL" id="UINC01161167">
    <property type="protein sequence ID" value="SVD60196.1"/>
    <property type="molecule type" value="Genomic_DNA"/>
</dbReference>
<dbReference type="InterPro" id="IPR001841">
    <property type="entry name" value="Znf_RING"/>
</dbReference>
<dbReference type="PROSITE" id="PS50089">
    <property type="entry name" value="ZF_RING_2"/>
    <property type="match status" value="1"/>
</dbReference>
<proteinExistence type="predicted"/>
<sequence length="127" mass="14823">MSNKNKKKICETCPICLIDIRNLNSKNIVKQSCCNKPFHKKCINKWYKIKKECPLCRKKQGIFSDNEINFLSDTLTNIAPIIRPLYESYNLDSSLQNMTDVISLFSNNISNMRDFQHENNNTSQELD</sequence>
<dbReference type="InterPro" id="IPR013083">
    <property type="entry name" value="Znf_RING/FYVE/PHD"/>
</dbReference>
<feature type="domain" description="RING-type" evidence="1">
    <location>
        <begin position="13"/>
        <end position="57"/>
    </location>
</feature>